<dbReference type="GO" id="GO:0043565">
    <property type="term" value="F:sequence-specific DNA binding"/>
    <property type="evidence" value="ECO:0007669"/>
    <property type="project" value="InterPro"/>
</dbReference>
<accession>A0A9X4QTK5</accession>
<evidence type="ECO:0000256" key="4">
    <source>
        <dbReference type="ARBA" id="ARBA00022729"/>
    </source>
</evidence>
<dbReference type="Gene3D" id="1.10.10.60">
    <property type="entry name" value="Homeodomain-like"/>
    <property type="match status" value="2"/>
</dbReference>
<dbReference type="SUPFAM" id="SSF53807">
    <property type="entry name" value="Helical backbone' metal receptor"/>
    <property type="match status" value="1"/>
</dbReference>
<feature type="compositionally biased region" description="Basic residues" evidence="8">
    <location>
        <begin position="476"/>
        <end position="488"/>
    </location>
</feature>
<dbReference type="PROSITE" id="PS01124">
    <property type="entry name" value="HTH_ARAC_FAMILY_2"/>
    <property type="match status" value="1"/>
</dbReference>
<keyword evidence="3" id="KW-0813">Transport</keyword>
<dbReference type="Pfam" id="PF01497">
    <property type="entry name" value="Peripla_BP_2"/>
    <property type="match status" value="1"/>
</dbReference>
<dbReference type="PRINTS" id="PR00032">
    <property type="entry name" value="HTHARAC"/>
</dbReference>
<gene>
    <name evidence="11" type="ORF">OMP40_14635</name>
</gene>
<dbReference type="Pfam" id="PF12833">
    <property type="entry name" value="HTH_18"/>
    <property type="match status" value="1"/>
</dbReference>
<keyword evidence="6" id="KW-0238">DNA-binding</keyword>
<reference evidence="11" key="1">
    <citation type="submission" date="2022-10" db="EMBL/GenBank/DDBJ databases">
        <title>Comparative genomic analysis of Cohnella hashimotonis sp. nov., isolated from the International Space Station.</title>
        <authorList>
            <person name="Simpson A."/>
            <person name="Venkateswaran K."/>
        </authorList>
    </citation>
    <scope>NUCLEOTIDE SEQUENCE</scope>
    <source>
        <strain evidence="11">DSM 28161</strain>
    </source>
</reference>
<evidence type="ECO:0000256" key="6">
    <source>
        <dbReference type="ARBA" id="ARBA00023125"/>
    </source>
</evidence>
<feature type="region of interest" description="Disordered" evidence="8">
    <location>
        <begin position="118"/>
        <end position="139"/>
    </location>
</feature>
<evidence type="ECO:0000256" key="8">
    <source>
        <dbReference type="SAM" id="MobiDB-lite"/>
    </source>
</evidence>
<evidence type="ECO:0000256" key="3">
    <source>
        <dbReference type="ARBA" id="ARBA00022448"/>
    </source>
</evidence>
<evidence type="ECO:0000313" key="12">
    <source>
        <dbReference type="Proteomes" id="UP001153404"/>
    </source>
</evidence>
<dbReference type="InterPro" id="IPR051313">
    <property type="entry name" value="Bact_iron-sidero_bind"/>
</dbReference>
<evidence type="ECO:0000256" key="5">
    <source>
        <dbReference type="ARBA" id="ARBA00023015"/>
    </source>
</evidence>
<dbReference type="GO" id="GO:0003700">
    <property type="term" value="F:DNA-binding transcription factor activity"/>
    <property type="evidence" value="ECO:0007669"/>
    <property type="project" value="InterPro"/>
</dbReference>
<dbReference type="InterPro" id="IPR002491">
    <property type="entry name" value="ABC_transptr_periplasmic_BD"/>
</dbReference>
<dbReference type="SUPFAM" id="SSF46689">
    <property type="entry name" value="Homeodomain-like"/>
    <property type="match status" value="2"/>
</dbReference>
<sequence length="501" mass="54634">MFYQFVNELLRQMEEDRIEAIRPKLAEQVARYIEAHYAETITRESLANLFHYSVPYMSKQFRRETGESVIDYLIQARVRKAGELLANTELSIQEIAASVGYSDVSYFNRIFKKTTGMTPNQCRSGSHGAPAGSDRPVAKRGSSIAASGLRFYTCYENENHNQLSRRRSVSVVRNRSARGVSVLLCLIMLLAACSNASPGGAGGSGSQASGTASSNVTAQGSAAATSSQQAEAPASASSETIAYHAINGDVQIPKNPKRIVVVAGAYVGYLLTLGIKPIAVGEEAFHNYNEGKLDGVENLGSDVPYEKIVELQPDLILIWNTADVVERLSQIAPTVALEYGVPVREQLREFGKMTGREAQAEAWIDSWDKKIAAYKPAVEAEVGDQTVAIFDSSSAKEFYAYGSFGRGGDIVYGGIRTEGAADYTEGSDRQRHGLGQAYAGAASRIRRRLYLHQRLDGKRRSGARLPGHDLGQTARREKRPRVPQRHPGLHLQRSGLARSGA</sequence>
<name>A0A9X4QTK5_9BACL</name>
<evidence type="ECO:0000256" key="7">
    <source>
        <dbReference type="ARBA" id="ARBA00023163"/>
    </source>
</evidence>
<evidence type="ECO:0000259" key="10">
    <source>
        <dbReference type="PROSITE" id="PS50983"/>
    </source>
</evidence>
<evidence type="ECO:0000259" key="9">
    <source>
        <dbReference type="PROSITE" id="PS01124"/>
    </source>
</evidence>
<dbReference type="GO" id="GO:1901678">
    <property type="term" value="P:iron coordination entity transport"/>
    <property type="evidence" value="ECO:0007669"/>
    <property type="project" value="UniProtKB-ARBA"/>
</dbReference>
<dbReference type="SMART" id="SM00342">
    <property type="entry name" value="HTH_ARAC"/>
    <property type="match status" value="1"/>
</dbReference>
<feature type="domain" description="HTH araC/xylS-type" evidence="9">
    <location>
        <begin position="27"/>
        <end position="125"/>
    </location>
</feature>
<keyword evidence="7" id="KW-0804">Transcription</keyword>
<dbReference type="InterPro" id="IPR020449">
    <property type="entry name" value="Tscrpt_reg_AraC-type_HTH"/>
</dbReference>
<dbReference type="Gene3D" id="3.40.50.1980">
    <property type="entry name" value="Nitrogenase molybdenum iron protein domain"/>
    <property type="match status" value="2"/>
</dbReference>
<comment type="caution">
    <text evidence="11">The sequence shown here is derived from an EMBL/GenBank/DDBJ whole genome shotgun (WGS) entry which is preliminary data.</text>
</comment>
<organism evidence="11 12">
    <name type="scientific">Cohnella rhizosphaerae</name>
    <dbReference type="NCBI Taxonomy" id="1457232"/>
    <lineage>
        <taxon>Bacteria</taxon>
        <taxon>Bacillati</taxon>
        <taxon>Bacillota</taxon>
        <taxon>Bacilli</taxon>
        <taxon>Bacillales</taxon>
        <taxon>Paenibacillaceae</taxon>
        <taxon>Cohnella</taxon>
    </lineage>
</organism>
<dbReference type="InterPro" id="IPR018060">
    <property type="entry name" value="HTH_AraC"/>
</dbReference>
<dbReference type="Proteomes" id="UP001153404">
    <property type="component" value="Unassembled WGS sequence"/>
</dbReference>
<dbReference type="AlphaFoldDB" id="A0A9X4QTK5"/>
<dbReference type="EMBL" id="JAPDIA010000003">
    <property type="protein sequence ID" value="MDG0810448.1"/>
    <property type="molecule type" value="Genomic_DNA"/>
</dbReference>
<dbReference type="InterPro" id="IPR009057">
    <property type="entry name" value="Homeodomain-like_sf"/>
</dbReference>
<keyword evidence="12" id="KW-1185">Reference proteome</keyword>
<keyword evidence="5" id="KW-0805">Transcription regulation</keyword>
<dbReference type="GO" id="GO:0030288">
    <property type="term" value="C:outer membrane-bounded periplasmic space"/>
    <property type="evidence" value="ECO:0007669"/>
    <property type="project" value="TreeGrafter"/>
</dbReference>
<evidence type="ECO:0000256" key="1">
    <source>
        <dbReference type="ARBA" id="ARBA00004196"/>
    </source>
</evidence>
<feature type="region of interest" description="Disordered" evidence="8">
    <location>
        <begin position="456"/>
        <end position="501"/>
    </location>
</feature>
<keyword evidence="4" id="KW-0732">Signal</keyword>
<dbReference type="PANTHER" id="PTHR30532">
    <property type="entry name" value="IRON III DICITRATE-BINDING PERIPLASMIC PROTEIN"/>
    <property type="match status" value="1"/>
</dbReference>
<evidence type="ECO:0000313" key="11">
    <source>
        <dbReference type="EMBL" id="MDG0810448.1"/>
    </source>
</evidence>
<proteinExistence type="inferred from homology"/>
<evidence type="ECO:0000256" key="2">
    <source>
        <dbReference type="ARBA" id="ARBA00008814"/>
    </source>
</evidence>
<protein>
    <submittedName>
        <fullName evidence="11">Helix-turn-helix domain-containing protein</fullName>
    </submittedName>
</protein>
<dbReference type="PROSITE" id="PS50983">
    <property type="entry name" value="FE_B12_PBP"/>
    <property type="match status" value="1"/>
</dbReference>
<dbReference type="PANTHER" id="PTHR30532:SF26">
    <property type="entry name" value="IRON(3+)-HYDROXAMATE-BINDING PROTEIN FHUD"/>
    <property type="match status" value="1"/>
</dbReference>
<comment type="similarity">
    <text evidence="2">Belongs to the bacterial solute-binding protein 8 family.</text>
</comment>
<feature type="domain" description="Fe/B12 periplasmic-binding" evidence="10">
    <location>
        <begin position="258"/>
        <end position="501"/>
    </location>
</feature>
<comment type="subcellular location">
    <subcellularLocation>
        <location evidence="1">Cell envelope</location>
    </subcellularLocation>
</comment>